<keyword evidence="1 3" id="KW-0689">Ribosomal protein</keyword>
<protein>
    <recommendedName>
        <fullName evidence="3">Small ribosomal subunit protein bS16</fullName>
    </recommendedName>
</protein>
<dbReference type="GO" id="GO:0015935">
    <property type="term" value="C:small ribosomal subunit"/>
    <property type="evidence" value="ECO:0007669"/>
    <property type="project" value="TreeGrafter"/>
</dbReference>
<evidence type="ECO:0000256" key="3">
    <source>
        <dbReference type="HAMAP-Rule" id="MF_00385"/>
    </source>
</evidence>
<dbReference type="Pfam" id="PF00886">
    <property type="entry name" value="Ribosomal_S16"/>
    <property type="match status" value="1"/>
</dbReference>
<keyword evidence="2 3" id="KW-0687">Ribonucleoprotein</keyword>
<dbReference type="GO" id="GO:0006412">
    <property type="term" value="P:translation"/>
    <property type="evidence" value="ECO:0007669"/>
    <property type="project" value="UniProtKB-UniRule"/>
</dbReference>
<proteinExistence type="inferred from homology"/>
<evidence type="ECO:0000313" key="5">
    <source>
        <dbReference type="EMBL" id="RKR18719.1"/>
    </source>
</evidence>
<dbReference type="InterPro" id="IPR020592">
    <property type="entry name" value="Ribosomal_bS16_CS"/>
</dbReference>
<dbReference type="PROSITE" id="PS00732">
    <property type="entry name" value="RIBOSOMAL_S16"/>
    <property type="match status" value="1"/>
</dbReference>
<evidence type="ECO:0000256" key="2">
    <source>
        <dbReference type="ARBA" id="ARBA00023274"/>
    </source>
</evidence>
<evidence type="ECO:0000313" key="6">
    <source>
        <dbReference type="Proteomes" id="UP000276055"/>
    </source>
</evidence>
<dbReference type="Proteomes" id="UP000276055">
    <property type="component" value="Unassembled WGS sequence"/>
</dbReference>
<dbReference type="PANTHER" id="PTHR12919:SF20">
    <property type="entry name" value="SMALL RIBOSOMAL SUBUNIT PROTEIN BS16M"/>
    <property type="match status" value="1"/>
</dbReference>
<organism evidence="5 6">
    <name type="scientific">Arthrobacter oryzae</name>
    <dbReference type="NCBI Taxonomy" id="409290"/>
    <lineage>
        <taxon>Bacteria</taxon>
        <taxon>Bacillati</taxon>
        <taxon>Actinomycetota</taxon>
        <taxon>Actinomycetes</taxon>
        <taxon>Micrococcales</taxon>
        <taxon>Micrococcaceae</taxon>
        <taxon>Arthrobacter</taxon>
    </lineage>
</organism>
<dbReference type="InterPro" id="IPR023803">
    <property type="entry name" value="Ribosomal_bS16_dom_sf"/>
</dbReference>
<dbReference type="NCBIfam" id="NF011093">
    <property type="entry name" value="PRK14520.1"/>
    <property type="match status" value="1"/>
</dbReference>
<gene>
    <name evidence="3" type="primary">rpsP</name>
    <name evidence="5" type="ORF">C8D78_2920</name>
</gene>
<dbReference type="GO" id="GO:0003735">
    <property type="term" value="F:structural constituent of ribosome"/>
    <property type="evidence" value="ECO:0007669"/>
    <property type="project" value="InterPro"/>
</dbReference>
<sequence length="158" mass="17262">MQNAGLDPVSETGVTTKVAVKIRLKRFGKMRAPYYRIVVMDSRSKRDGRAIEEIGKYHPTEEPSYIEVDTDRAQYWLGVGAQPSEQVAAILKITGDWQKFKGLPGQEGTLKTKAPKAAFVTPEKGSVIIPEAITKKAKKDEAAEAPADAAEAETTEAE</sequence>
<comment type="caution">
    <text evidence="5">The sequence shown here is derived from an EMBL/GenBank/DDBJ whole genome shotgun (WGS) entry which is preliminary data.</text>
</comment>
<name>A0A495EQ00_9MICC</name>
<dbReference type="SUPFAM" id="SSF54565">
    <property type="entry name" value="Ribosomal protein S16"/>
    <property type="match status" value="1"/>
</dbReference>
<dbReference type="AlphaFoldDB" id="A0A495EQ00"/>
<dbReference type="InterPro" id="IPR000307">
    <property type="entry name" value="Ribosomal_bS16"/>
</dbReference>
<dbReference type="EMBL" id="RBIR01000006">
    <property type="protein sequence ID" value="RKR18719.1"/>
    <property type="molecule type" value="Genomic_DNA"/>
</dbReference>
<dbReference type="PANTHER" id="PTHR12919">
    <property type="entry name" value="30S RIBOSOMAL PROTEIN S16"/>
    <property type="match status" value="1"/>
</dbReference>
<evidence type="ECO:0000256" key="1">
    <source>
        <dbReference type="ARBA" id="ARBA00022980"/>
    </source>
</evidence>
<dbReference type="NCBIfam" id="TIGR00002">
    <property type="entry name" value="S16"/>
    <property type="match status" value="1"/>
</dbReference>
<accession>A0A495EQ00</accession>
<comment type="similarity">
    <text evidence="3">Belongs to the bacterial ribosomal protein bS16 family.</text>
</comment>
<reference evidence="5 6" key="1">
    <citation type="submission" date="2018-10" db="EMBL/GenBank/DDBJ databases">
        <title>Genomic Encyclopedia of Type Strains, Phase IV (KMG-IV): sequencing the most valuable type-strain genomes for metagenomic binning, comparative biology and taxonomic classification.</title>
        <authorList>
            <person name="Goeker M."/>
        </authorList>
    </citation>
    <scope>NUCLEOTIDE SEQUENCE [LARGE SCALE GENOMIC DNA]</scope>
    <source>
        <strain evidence="5 6">DSM 25586</strain>
    </source>
</reference>
<feature type="region of interest" description="Disordered" evidence="4">
    <location>
        <begin position="135"/>
        <end position="158"/>
    </location>
</feature>
<evidence type="ECO:0000256" key="4">
    <source>
        <dbReference type="SAM" id="MobiDB-lite"/>
    </source>
</evidence>
<dbReference type="HAMAP" id="MF_00385">
    <property type="entry name" value="Ribosomal_bS16"/>
    <property type="match status" value="1"/>
</dbReference>
<dbReference type="Gene3D" id="3.30.1320.10">
    <property type="match status" value="1"/>
</dbReference>
<dbReference type="GO" id="GO:0005737">
    <property type="term" value="C:cytoplasm"/>
    <property type="evidence" value="ECO:0007669"/>
    <property type="project" value="UniProtKB-ARBA"/>
</dbReference>